<proteinExistence type="predicted"/>
<evidence type="ECO:0008006" key="4">
    <source>
        <dbReference type="Google" id="ProtNLM"/>
    </source>
</evidence>
<keyword evidence="1" id="KW-1133">Transmembrane helix</keyword>
<evidence type="ECO:0000256" key="1">
    <source>
        <dbReference type="SAM" id="Phobius"/>
    </source>
</evidence>
<organism evidence="2 3">
    <name type="scientific">Blepharisma stoltei</name>
    <dbReference type="NCBI Taxonomy" id="1481888"/>
    <lineage>
        <taxon>Eukaryota</taxon>
        <taxon>Sar</taxon>
        <taxon>Alveolata</taxon>
        <taxon>Ciliophora</taxon>
        <taxon>Postciliodesmatophora</taxon>
        <taxon>Heterotrichea</taxon>
        <taxon>Heterotrichida</taxon>
        <taxon>Blepharismidae</taxon>
        <taxon>Blepharisma</taxon>
    </lineage>
</organism>
<dbReference type="EMBL" id="CAJZBQ010000020">
    <property type="protein sequence ID" value="CAG9318131.1"/>
    <property type="molecule type" value="Genomic_DNA"/>
</dbReference>
<accession>A0AAU9JBM6</accession>
<dbReference type="Proteomes" id="UP001162131">
    <property type="component" value="Unassembled WGS sequence"/>
</dbReference>
<feature type="transmembrane region" description="Helical" evidence="1">
    <location>
        <begin position="87"/>
        <end position="111"/>
    </location>
</feature>
<feature type="transmembrane region" description="Helical" evidence="1">
    <location>
        <begin position="18"/>
        <end position="41"/>
    </location>
</feature>
<protein>
    <recommendedName>
        <fullName evidence="4">MARVEL domain-containing protein</fullName>
    </recommendedName>
</protein>
<evidence type="ECO:0000313" key="2">
    <source>
        <dbReference type="EMBL" id="CAG9318131.1"/>
    </source>
</evidence>
<dbReference type="AlphaFoldDB" id="A0AAU9JBM6"/>
<evidence type="ECO:0000313" key="3">
    <source>
        <dbReference type="Proteomes" id="UP001162131"/>
    </source>
</evidence>
<sequence length="164" mass="18200">MEDPKGSELSRHGRLTRFLLILLGLCGLTLMIVTISVLTSTDDNCDDSPLREWLIALAVILGVASIPTILTEIFCGHSLENKLFRNCYHTILAIETILYFLWMAVGTYLIMDDDSCNDKFEDGYDLAFFLFGVSYIGASVIVLVLAIGLLSKPELYKAGYNPIP</sequence>
<reference evidence="2" key="1">
    <citation type="submission" date="2021-09" db="EMBL/GenBank/DDBJ databases">
        <authorList>
            <consortium name="AG Swart"/>
            <person name="Singh M."/>
            <person name="Singh A."/>
            <person name="Seah K."/>
            <person name="Emmerich C."/>
        </authorList>
    </citation>
    <scope>NUCLEOTIDE SEQUENCE</scope>
    <source>
        <strain evidence="2">ATCC30299</strain>
    </source>
</reference>
<gene>
    <name evidence="2" type="ORF">BSTOLATCC_MIC20614</name>
</gene>
<keyword evidence="1" id="KW-0472">Membrane</keyword>
<keyword evidence="1" id="KW-0812">Transmembrane</keyword>
<name>A0AAU9JBM6_9CILI</name>
<keyword evidence="3" id="KW-1185">Reference proteome</keyword>
<comment type="caution">
    <text evidence="2">The sequence shown here is derived from an EMBL/GenBank/DDBJ whole genome shotgun (WGS) entry which is preliminary data.</text>
</comment>
<feature type="transmembrane region" description="Helical" evidence="1">
    <location>
        <begin position="53"/>
        <end position="75"/>
    </location>
</feature>
<feature type="transmembrane region" description="Helical" evidence="1">
    <location>
        <begin position="126"/>
        <end position="150"/>
    </location>
</feature>